<protein>
    <submittedName>
        <fullName evidence="2">Uncharacterized protein</fullName>
    </submittedName>
</protein>
<dbReference type="AlphaFoldDB" id="A0A8I6SEF6"/>
<accession>A0A8I6SEF6</accession>
<dbReference type="RefSeq" id="XP_014262360.1">
    <property type="nucleotide sequence ID" value="XM_014406874.2"/>
</dbReference>
<keyword evidence="3" id="KW-1185">Reference proteome</keyword>
<dbReference type="Proteomes" id="UP000494040">
    <property type="component" value="Unassembled WGS sequence"/>
</dbReference>
<feature type="region of interest" description="Disordered" evidence="1">
    <location>
        <begin position="119"/>
        <end position="146"/>
    </location>
</feature>
<feature type="compositionally biased region" description="Low complexity" evidence="1">
    <location>
        <begin position="130"/>
        <end position="146"/>
    </location>
</feature>
<evidence type="ECO:0000313" key="3">
    <source>
        <dbReference type="Proteomes" id="UP000494040"/>
    </source>
</evidence>
<feature type="compositionally biased region" description="Basic residues" evidence="1">
    <location>
        <begin position="120"/>
        <end position="129"/>
    </location>
</feature>
<evidence type="ECO:0000256" key="1">
    <source>
        <dbReference type="SAM" id="MobiDB-lite"/>
    </source>
</evidence>
<reference evidence="2" key="1">
    <citation type="submission" date="2022-01" db="UniProtKB">
        <authorList>
            <consortium name="EnsemblMetazoa"/>
        </authorList>
    </citation>
    <scope>IDENTIFICATION</scope>
</reference>
<proteinExistence type="predicted"/>
<dbReference type="GeneID" id="106674255"/>
<evidence type="ECO:0000313" key="2">
    <source>
        <dbReference type="EnsemblMetazoa" id="XP_014262360.1"/>
    </source>
</evidence>
<name>A0A8I6SEF6_CIMLE</name>
<organism evidence="2 3">
    <name type="scientific">Cimex lectularius</name>
    <name type="common">Bed bug</name>
    <name type="synonym">Acanthia lectularia</name>
    <dbReference type="NCBI Taxonomy" id="79782"/>
    <lineage>
        <taxon>Eukaryota</taxon>
        <taxon>Metazoa</taxon>
        <taxon>Ecdysozoa</taxon>
        <taxon>Arthropoda</taxon>
        <taxon>Hexapoda</taxon>
        <taxon>Insecta</taxon>
        <taxon>Pterygota</taxon>
        <taxon>Neoptera</taxon>
        <taxon>Paraneoptera</taxon>
        <taxon>Hemiptera</taxon>
        <taxon>Heteroptera</taxon>
        <taxon>Panheteroptera</taxon>
        <taxon>Cimicomorpha</taxon>
        <taxon>Cimicidae</taxon>
        <taxon>Cimex</taxon>
    </lineage>
</organism>
<dbReference type="EnsemblMetazoa" id="XM_014406874.2">
    <property type="protein sequence ID" value="XP_014262360.1"/>
    <property type="gene ID" value="LOC106674255"/>
</dbReference>
<sequence>MDPYQEFLIREMQRLTNRLLALEKSASLRNVPTKDWSAVKHKVDCHQSRKLLRRPRVEKLPPKINLQNYNNMILKKNYSQRNSHTIQDNQSFPSNVNFQNINNLQNNANSRIENYQMSPTRKHNQKTHNKNNYNKNNYNQSNYSKNDYNKNNYNQNNFNKNNNQLQNDALEGLCGEIKSLITQVVNGGQNNAPLNTIHAPGYGTPRSYYERDNYPSRKPSLLTPTVSNLRYRHCNHCADEESYNPCYSFHDRPNSLKTEFLYVRQTPMDGTNNCENQPYRYNQAAGIIK</sequence>